<proteinExistence type="inferred from homology"/>
<sequence length="438" mass="47635">MNSLEQTTQLVIDLIKQNKASDFEFSIGRSSGVSTAVRLSNVETLQYHLDTSFDVSVYFGKNKGQATSVDLSKESLKKAIDSACMIAKYTQEDPFNGLAPKDKMAWDAPDLDLYHPWKLEAKQSIEIATECEQIALEQNEIDNSDGAELSSYEGETYYANSNGLVTSIKNTRHSLHCSLIAKRDAEMQTAYEYSIAIDSNDLISPSKIGQKAASLAQQKLGSRNLKSQKCPVIFVPRQSSGLFSQLLGALSGSRQFKKTSFLLDSLGKVVLNESISIFEDPLKAKTLGARAFDLDGVLKSKQFFVENGIVSTYMMGQYSANQLGLKTTANAGGVSNCRVNSNYDGGLAELTKEIKKGLIVTDLMGHGVNATTGDYSRGASGFWVENGEIQYPVSGITIAGNLKDMLKNITYVGNDFDLRSNLKVGTTLISEMTIAGEG</sequence>
<dbReference type="Pfam" id="PF19290">
    <property type="entry name" value="PmbA_TldD_2nd"/>
    <property type="match status" value="1"/>
</dbReference>
<gene>
    <name evidence="5" type="ORF">W908_07580</name>
</gene>
<dbReference type="InterPro" id="IPR045569">
    <property type="entry name" value="Metalloprtase-TldD/E_C"/>
</dbReference>
<dbReference type="InterPro" id="IPR045570">
    <property type="entry name" value="Metalloprtase-TldD/E_cen_dom"/>
</dbReference>
<feature type="domain" description="Metalloprotease TldD/E central" evidence="4">
    <location>
        <begin position="114"/>
        <end position="220"/>
    </location>
</feature>
<dbReference type="Pfam" id="PF19289">
    <property type="entry name" value="PmbA_TldD_3rd"/>
    <property type="match status" value="1"/>
</dbReference>
<dbReference type="Proteomes" id="UP000068905">
    <property type="component" value="Chromosome"/>
</dbReference>
<evidence type="ECO:0000259" key="4">
    <source>
        <dbReference type="Pfam" id="PF19290"/>
    </source>
</evidence>
<dbReference type="GO" id="GO:0006508">
    <property type="term" value="P:proteolysis"/>
    <property type="evidence" value="ECO:0007669"/>
    <property type="project" value="InterPro"/>
</dbReference>
<dbReference type="EMBL" id="CP006911">
    <property type="protein sequence ID" value="ALE02394.1"/>
    <property type="molecule type" value="Genomic_DNA"/>
</dbReference>
<dbReference type="STRING" id="1125411.W908_07580"/>
<dbReference type="PANTHER" id="PTHR43421">
    <property type="entry name" value="METALLOPROTEASE PMBA"/>
    <property type="match status" value="1"/>
</dbReference>
<evidence type="ECO:0000259" key="2">
    <source>
        <dbReference type="Pfam" id="PF01523"/>
    </source>
</evidence>
<feature type="domain" description="Metalloprotease TldD/E N-terminal" evidence="2">
    <location>
        <begin position="25"/>
        <end position="87"/>
    </location>
</feature>
<organism evidence="5 6">
    <name type="scientific">Candidatus Pseudothioglobus singularis PS1</name>
    <dbReference type="NCBI Taxonomy" id="1125411"/>
    <lineage>
        <taxon>Bacteria</taxon>
        <taxon>Pseudomonadati</taxon>
        <taxon>Pseudomonadota</taxon>
        <taxon>Gammaproteobacteria</taxon>
        <taxon>Candidatus Pseudothioglobaceae</taxon>
        <taxon>Candidatus Pseudothioglobus</taxon>
    </lineage>
</organism>
<dbReference type="KEGG" id="tsn:W908_07580"/>
<dbReference type="InterPro" id="IPR002510">
    <property type="entry name" value="Metalloprtase-TldD/E_N"/>
</dbReference>
<dbReference type="RefSeq" id="WP_053820597.1">
    <property type="nucleotide sequence ID" value="NZ_CP006911.1"/>
</dbReference>
<keyword evidence="6" id="KW-1185">Reference proteome</keyword>
<dbReference type="InterPro" id="IPR035068">
    <property type="entry name" value="TldD/PmbA_N"/>
</dbReference>
<dbReference type="Pfam" id="PF01523">
    <property type="entry name" value="PmbA_TldD_1st"/>
    <property type="match status" value="1"/>
</dbReference>
<dbReference type="PANTHER" id="PTHR43421:SF1">
    <property type="entry name" value="METALLOPROTEASE PMBA"/>
    <property type="match status" value="1"/>
</dbReference>
<comment type="similarity">
    <text evidence="1">Belongs to the peptidase U62 family.</text>
</comment>
<dbReference type="AlphaFoldDB" id="A0A0M4LED0"/>
<dbReference type="OrthoDB" id="9803618at2"/>
<accession>A0A0M4LED0</accession>
<evidence type="ECO:0000313" key="5">
    <source>
        <dbReference type="EMBL" id="ALE02394.1"/>
    </source>
</evidence>
<name>A0A0M4LED0_9GAMM</name>
<dbReference type="GO" id="GO:0008237">
    <property type="term" value="F:metallopeptidase activity"/>
    <property type="evidence" value="ECO:0007669"/>
    <property type="project" value="InterPro"/>
</dbReference>
<evidence type="ECO:0000313" key="6">
    <source>
        <dbReference type="Proteomes" id="UP000068905"/>
    </source>
</evidence>
<evidence type="ECO:0000259" key="3">
    <source>
        <dbReference type="Pfam" id="PF19289"/>
    </source>
</evidence>
<protein>
    <submittedName>
        <fullName evidence="5">Peptidase U62</fullName>
    </submittedName>
</protein>
<feature type="domain" description="Metalloprotease TldD/E C-terminal" evidence="3">
    <location>
        <begin position="227"/>
        <end position="436"/>
    </location>
</feature>
<dbReference type="InterPro" id="IPR047657">
    <property type="entry name" value="PmbA"/>
</dbReference>
<dbReference type="GO" id="GO:0005829">
    <property type="term" value="C:cytosol"/>
    <property type="evidence" value="ECO:0007669"/>
    <property type="project" value="TreeGrafter"/>
</dbReference>
<dbReference type="Gene3D" id="3.30.2290.10">
    <property type="entry name" value="PmbA/TldD superfamily"/>
    <property type="match status" value="1"/>
</dbReference>
<dbReference type="SUPFAM" id="SSF111283">
    <property type="entry name" value="Putative modulator of DNA gyrase, PmbA/TldD"/>
    <property type="match status" value="1"/>
</dbReference>
<dbReference type="InterPro" id="IPR036059">
    <property type="entry name" value="TldD/PmbA_sf"/>
</dbReference>
<evidence type="ECO:0000256" key="1">
    <source>
        <dbReference type="ARBA" id="ARBA00005836"/>
    </source>
</evidence>
<reference evidence="5 6" key="1">
    <citation type="journal article" date="2015" name="Genome Announc.">
        <title>Genome Sequence of 'Candidatus Thioglobus singularis' Strain PS1, a Mixotroph from the SUP05 Clade of Marine Gammaproteobacteria.</title>
        <authorList>
            <person name="Marshall K.T."/>
            <person name="Morris R.M."/>
        </authorList>
    </citation>
    <scope>NUCLEOTIDE SEQUENCE [LARGE SCALE GENOMIC DNA]</scope>
    <source>
        <strain evidence="5 6">PS1</strain>
    </source>
</reference>
<dbReference type="PATRIC" id="fig|1125411.7.peg.1496"/>